<name>A0A161JWJ9_9ZZZZ</name>
<organism evidence="8">
    <name type="scientific">hydrothermal vent metagenome</name>
    <dbReference type="NCBI Taxonomy" id="652676"/>
    <lineage>
        <taxon>unclassified sequences</taxon>
        <taxon>metagenomes</taxon>
        <taxon>ecological metagenomes</taxon>
    </lineage>
</organism>
<keyword evidence="8" id="KW-0675">Receptor</keyword>
<dbReference type="InterPro" id="IPR036942">
    <property type="entry name" value="Beta-barrel_TonB_sf"/>
</dbReference>
<dbReference type="Gene3D" id="2.60.40.1120">
    <property type="entry name" value="Carboxypeptidase-like, regulatory domain"/>
    <property type="match status" value="1"/>
</dbReference>
<dbReference type="InterPro" id="IPR008969">
    <property type="entry name" value="CarboxyPept-like_regulatory"/>
</dbReference>
<dbReference type="InterPro" id="IPR039426">
    <property type="entry name" value="TonB-dep_rcpt-like"/>
</dbReference>
<evidence type="ECO:0000313" key="8">
    <source>
        <dbReference type="EMBL" id="CUV10787.1"/>
    </source>
</evidence>
<dbReference type="InterPro" id="IPR037066">
    <property type="entry name" value="Plug_dom_sf"/>
</dbReference>
<dbReference type="PROSITE" id="PS52016">
    <property type="entry name" value="TONB_DEPENDENT_REC_3"/>
    <property type="match status" value="1"/>
</dbReference>
<dbReference type="PANTHER" id="PTHR30069:SF29">
    <property type="entry name" value="HEMOGLOBIN AND HEMOGLOBIN-HAPTOGLOBIN-BINDING PROTEIN 1-RELATED"/>
    <property type="match status" value="1"/>
</dbReference>
<dbReference type="PANTHER" id="PTHR30069">
    <property type="entry name" value="TONB-DEPENDENT OUTER MEMBRANE RECEPTOR"/>
    <property type="match status" value="1"/>
</dbReference>
<dbReference type="Pfam" id="PF07715">
    <property type="entry name" value="Plug"/>
    <property type="match status" value="1"/>
</dbReference>
<gene>
    <name evidence="8" type="ORF">MGWOODY_Mmi226</name>
</gene>
<dbReference type="GO" id="GO:0044718">
    <property type="term" value="P:siderophore transmembrane transport"/>
    <property type="evidence" value="ECO:0007669"/>
    <property type="project" value="TreeGrafter"/>
</dbReference>
<keyword evidence="2" id="KW-0813">Transport</keyword>
<dbReference type="GO" id="GO:0015344">
    <property type="term" value="F:siderophore uptake transmembrane transporter activity"/>
    <property type="evidence" value="ECO:0007669"/>
    <property type="project" value="TreeGrafter"/>
</dbReference>
<feature type="domain" description="TonB-dependent receptor plug" evidence="7">
    <location>
        <begin position="93"/>
        <end position="201"/>
    </location>
</feature>
<dbReference type="Gene3D" id="2.170.130.10">
    <property type="entry name" value="TonB-dependent receptor, plug domain"/>
    <property type="match status" value="1"/>
</dbReference>
<evidence type="ECO:0000256" key="5">
    <source>
        <dbReference type="ARBA" id="ARBA00023136"/>
    </source>
</evidence>
<dbReference type="SUPFAM" id="SSF49464">
    <property type="entry name" value="Carboxypeptidase regulatory domain-like"/>
    <property type="match status" value="1"/>
</dbReference>
<protein>
    <submittedName>
        <fullName evidence="8">Thiamin-regulated outer membrane receptor Omr1</fullName>
    </submittedName>
</protein>
<keyword evidence="5" id="KW-0472">Membrane</keyword>
<evidence type="ECO:0000256" key="1">
    <source>
        <dbReference type="ARBA" id="ARBA00004571"/>
    </source>
</evidence>
<evidence type="ECO:0000256" key="6">
    <source>
        <dbReference type="ARBA" id="ARBA00023237"/>
    </source>
</evidence>
<dbReference type="SUPFAM" id="SSF56935">
    <property type="entry name" value="Porins"/>
    <property type="match status" value="1"/>
</dbReference>
<dbReference type="GO" id="GO:0009279">
    <property type="term" value="C:cell outer membrane"/>
    <property type="evidence" value="ECO:0007669"/>
    <property type="project" value="UniProtKB-SubCell"/>
</dbReference>
<evidence type="ECO:0000256" key="3">
    <source>
        <dbReference type="ARBA" id="ARBA00022692"/>
    </source>
</evidence>
<keyword evidence="6" id="KW-0998">Cell outer membrane</keyword>
<reference evidence="8" key="1">
    <citation type="submission" date="2015-10" db="EMBL/GenBank/DDBJ databases">
        <authorList>
            <person name="Gilbert D.G."/>
        </authorList>
    </citation>
    <scope>NUCLEOTIDE SEQUENCE</scope>
</reference>
<comment type="subcellular location">
    <subcellularLocation>
        <location evidence="1">Cell outer membrane</location>
        <topology evidence="1">Multi-pass membrane protein</topology>
    </subcellularLocation>
</comment>
<dbReference type="Gene3D" id="2.40.170.20">
    <property type="entry name" value="TonB-dependent receptor, beta-barrel domain"/>
    <property type="match status" value="1"/>
</dbReference>
<dbReference type="AlphaFoldDB" id="A0A161JWJ9"/>
<keyword evidence="3" id="KW-0812">Transmembrane</keyword>
<keyword evidence="4" id="KW-0732">Signal</keyword>
<dbReference type="Pfam" id="PF13715">
    <property type="entry name" value="CarbopepD_reg_2"/>
    <property type="match status" value="1"/>
</dbReference>
<proteinExistence type="predicted"/>
<accession>A0A161JWJ9</accession>
<dbReference type="EMBL" id="FAXC01000497">
    <property type="protein sequence ID" value="CUV10787.1"/>
    <property type="molecule type" value="Genomic_DNA"/>
</dbReference>
<evidence type="ECO:0000259" key="7">
    <source>
        <dbReference type="Pfam" id="PF07715"/>
    </source>
</evidence>
<evidence type="ECO:0000256" key="4">
    <source>
        <dbReference type="ARBA" id="ARBA00022729"/>
    </source>
</evidence>
<evidence type="ECO:0000256" key="2">
    <source>
        <dbReference type="ARBA" id="ARBA00022448"/>
    </source>
</evidence>
<sequence length="911" mass="99812">MSGTVTDAATGDALPGANVVLVGTNMGAAAASDGSYTVTNVPAGSYTITASVIGYADASQSVDVSGDVTANFSLETSALELSALEVLASRAGEKTPVAYTNISKAEVEARLGSQDIPMALNTTPSVYATQQGGGAGDARINVRGFNQRNIAVMINGVPQNDMENGWVYWSNWDGVGDATSSIQMQRGLSAVNLATPSIGGTMNIITDPTSNQRGGKVKQELGDGGFLKTTVNLNTGLIMGDKVALSSTIVRKTGDGIIGGNWTDAWAYYFGASYAANETNRIELYAVGAPQRHGQNLYKQNMAVYDPDFAKKQSDYDPEAIWNGQGYPNSKGEFTAPEASHTKDRRLFSQNWSPINSSYKGKQYWYMYGARETDRHDPNFLNERENFFHKPLVNMNWFLTLDDKTRLSTILYWSGGSGGGTGTYGKIVTRDAAGKGDMDNHKFYYGPSPWTRDWNKQVEINSSSATSYDFQKKTYSRKAGESIGILRNSINRQSTLGAISKLNYVMNDALELQFGVDWRTAGIEHAREVRDLLGGDFFINYADDNYPNGRESKLGDIIAYHNETTVDWIGFYAQGSYNQGPINAYGMIGQSSISYSYQDHFTVNDKKIEADAIGAVQVKGGLMYTMSDNMSIYGNYGVVEKPPIMDNVIYYDGTVASDPMNETFNSYEGGVNYGSEKISAKVSYFNTQWNDRNQTKSVTTGQGSSGDTDVIFLTGVDQSHTGIEVEVSAQPMKMLKLDYSASFGTYKFTGDAEGAYQEYTSTGTKQTHYTYALDGLYVGDMPQTGMSVSATLTPIKGLYVRGTMWSYDKNYADWSPAAREVKGSSTDRVQVWEAPGYNRMDLHAYYNLPISIAGANLQVFAHVFNLTDAVYIQDAVDNSQYNAWDKDHDADSAEVFFGRPRYMNMGLTVRF</sequence>
<dbReference type="InterPro" id="IPR012910">
    <property type="entry name" value="Plug_dom"/>
</dbReference>